<dbReference type="Gene3D" id="3.30.1120.10">
    <property type="match status" value="1"/>
</dbReference>
<evidence type="ECO:0000313" key="6">
    <source>
        <dbReference type="EMBL" id="QTE23713.1"/>
    </source>
</evidence>
<reference evidence="6 7" key="1">
    <citation type="submission" date="2021-03" db="EMBL/GenBank/DDBJ databases">
        <title>Complete genome of Polaribacter_sp.SM13.</title>
        <authorList>
            <person name="Jeong S.W."/>
            <person name="Bae J.W."/>
        </authorList>
    </citation>
    <scope>NUCLEOTIDE SEQUENCE [LARGE SCALE GENOMIC DNA]</scope>
    <source>
        <strain evidence="6 7">SM13</strain>
    </source>
</reference>
<dbReference type="Gene3D" id="3.40.720.10">
    <property type="entry name" value="Alkaline Phosphatase, subunit A"/>
    <property type="match status" value="1"/>
</dbReference>
<dbReference type="SUPFAM" id="SSF53649">
    <property type="entry name" value="Alkaline phosphatase-like"/>
    <property type="match status" value="1"/>
</dbReference>
<keyword evidence="2" id="KW-0479">Metal-binding</keyword>
<dbReference type="CDD" id="cd16145">
    <property type="entry name" value="ARS_like"/>
    <property type="match status" value="1"/>
</dbReference>
<dbReference type="PROSITE" id="PS00523">
    <property type="entry name" value="SULFATASE_1"/>
    <property type="match status" value="1"/>
</dbReference>
<evidence type="ECO:0000256" key="4">
    <source>
        <dbReference type="ARBA" id="ARBA00022837"/>
    </source>
</evidence>
<proteinExistence type="inferred from homology"/>
<evidence type="ECO:0000256" key="3">
    <source>
        <dbReference type="ARBA" id="ARBA00022801"/>
    </source>
</evidence>
<dbReference type="InterPro" id="IPR000917">
    <property type="entry name" value="Sulfatase_N"/>
</dbReference>
<dbReference type="AlphaFoldDB" id="A0A975H842"/>
<dbReference type="KEGG" id="pcea:J3359_05405"/>
<dbReference type="PANTHER" id="PTHR42693">
    <property type="entry name" value="ARYLSULFATASE FAMILY MEMBER"/>
    <property type="match status" value="1"/>
</dbReference>
<gene>
    <name evidence="6" type="ORF">J3359_05405</name>
</gene>
<keyword evidence="4" id="KW-0106">Calcium</keyword>
<keyword evidence="3" id="KW-0378">Hydrolase</keyword>
<evidence type="ECO:0000259" key="5">
    <source>
        <dbReference type="Pfam" id="PF00884"/>
    </source>
</evidence>
<comment type="similarity">
    <text evidence="1">Belongs to the sulfatase family.</text>
</comment>
<evidence type="ECO:0000313" key="7">
    <source>
        <dbReference type="Proteomes" id="UP000663920"/>
    </source>
</evidence>
<dbReference type="InterPro" id="IPR017850">
    <property type="entry name" value="Alkaline_phosphatase_core_sf"/>
</dbReference>
<dbReference type="InterPro" id="IPR024607">
    <property type="entry name" value="Sulfatase_CS"/>
</dbReference>
<protein>
    <submittedName>
        <fullName evidence="6">Arylsulfatase</fullName>
    </submittedName>
</protein>
<dbReference type="GO" id="GO:0004065">
    <property type="term" value="F:arylsulfatase activity"/>
    <property type="evidence" value="ECO:0007669"/>
    <property type="project" value="TreeGrafter"/>
</dbReference>
<keyword evidence="7" id="KW-1185">Reference proteome</keyword>
<organism evidence="6 7">
    <name type="scientific">Polaribacter cellanae</name>
    <dbReference type="NCBI Taxonomy" id="2818493"/>
    <lineage>
        <taxon>Bacteria</taxon>
        <taxon>Pseudomonadati</taxon>
        <taxon>Bacteroidota</taxon>
        <taxon>Flavobacteriia</taxon>
        <taxon>Flavobacteriales</taxon>
        <taxon>Flavobacteriaceae</taxon>
    </lineage>
</organism>
<sequence>MFLSLRKIFILATLIITSSCKTTTNDSSNNSKTKPNIIYILADDLGYGELGIYGQEKIETPNIDALAKNGMLFTQHYSGAPVCAPARYMLLTGQHAGHSYIRGNDEWNERGDVWNYKKVVKDSTLEGQRPIPNTTILFPKLLKKQGYKTGIIGKWGLGAPQTDAIPTKMGFDYFFGYNCQRQAHTYYPVHLYENEHKYHLKNDTIAPGKKLAKGAAINNSESYKDYTLNEYTPDLMYDKMIHFISNNKQNPFFFYWATPIPHNPIQAPKRWVDYYVKKFGKEKPYLGQRGYYPHQNPRAGYAAMISYLDENVGKLIQYLKDQGIYENTLIMFSSDNGVTYSGGTDGEFFNSSGQFGEKYGKGKGFVYEGGIRVPMIVSWPNKIKPNTKTKLISSQYDILATLSDITGFEPPKNDGISFLPTLLGENKQKEHEFLYWEFPEYGGQVAIRMGDWKVVRQHLKDKKEPTLELYNLAKDPTESNNVADENPEILQKAAKIFKREHTDAHSNNFRIPLIEKGLLVK</sequence>
<name>A0A975H842_9FLAO</name>
<feature type="domain" description="Sulfatase N-terminal" evidence="5">
    <location>
        <begin position="35"/>
        <end position="407"/>
    </location>
</feature>
<dbReference type="RefSeq" id="WP_208079714.1">
    <property type="nucleotide sequence ID" value="NZ_CP071869.1"/>
</dbReference>
<dbReference type="InterPro" id="IPR050738">
    <property type="entry name" value="Sulfatase"/>
</dbReference>
<dbReference type="Pfam" id="PF00884">
    <property type="entry name" value="Sulfatase"/>
    <property type="match status" value="1"/>
</dbReference>
<dbReference type="PANTHER" id="PTHR42693:SF53">
    <property type="entry name" value="ENDO-4-O-SULFATASE"/>
    <property type="match status" value="1"/>
</dbReference>
<dbReference type="EMBL" id="CP071869">
    <property type="protein sequence ID" value="QTE23713.1"/>
    <property type="molecule type" value="Genomic_DNA"/>
</dbReference>
<dbReference type="Proteomes" id="UP000663920">
    <property type="component" value="Chromosome"/>
</dbReference>
<evidence type="ECO:0000256" key="2">
    <source>
        <dbReference type="ARBA" id="ARBA00022723"/>
    </source>
</evidence>
<dbReference type="PROSITE" id="PS51257">
    <property type="entry name" value="PROKAR_LIPOPROTEIN"/>
    <property type="match status" value="1"/>
</dbReference>
<dbReference type="GO" id="GO:0046872">
    <property type="term" value="F:metal ion binding"/>
    <property type="evidence" value="ECO:0007669"/>
    <property type="project" value="UniProtKB-KW"/>
</dbReference>
<accession>A0A975H842</accession>
<evidence type="ECO:0000256" key="1">
    <source>
        <dbReference type="ARBA" id="ARBA00008779"/>
    </source>
</evidence>